<keyword evidence="6" id="KW-0769">Symport</keyword>
<organism evidence="16 17">
    <name type="scientific">Methylovorus glucosotrophus (strain SIP3-4)</name>
    <dbReference type="NCBI Taxonomy" id="582744"/>
    <lineage>
        <taxon>Bacteria</taxon>
        <taxon>Pseudomonadati</taxon>
        <taxon>Pseudomonadota</taxon>
        <taxon>Betaproteobacteria</taxon>
        <taxon>Nitrosomonadales</taxon>
        <taxon>Methylophilaceae</taxon>
        <taxon>Methylovorus</taxon>
    </lineage>
</organism>
<reference evidence="17" key="1">
    <citation type="submission" date="2009-07" db="EMBL/GenBank/DDBJ databases">
        <title>Complete sequence of chromosome of Methylovorus sp. SIP3-4.</title>
        <authorList>
            <person name="Lucas S."/>
            <person name="Copeland A."/>
            <person name="Lapidus A."/>
            <person name="Glavina del Rio T."/>
            <person name="Tice H."/>
            <person name="Bruce D."/>
            <person name="Goodwin L."/>
            <person name="Pitluck S."/>
            <person name="Clum A."/>
            <person name="Larimer F."/>
            <person name="Land M."/>
            <person name="Hauser L."/>
            <person name="Kyrpides N."/>
            <person name="Mikhailova N."/>
            <person name="Kayluzhnaya M."/>
            <person name="Chistoserdova L."/>
        </authorList>
    </citation>
    <scope>NUCLEOTIDE SEQUENCE [LARGE SCALE GENOMIC DNA]</scope>
    <source>
        <strain evidence="17">SIP3-4</strain>
    </source>
</reference>
<accession>C6XDH9</accession>
<dbReference type="PROSITE" id="PS50283">
    <property type="entry name" value="NA_SOLUT_SYMP_3"/>
    <property type="match status" value="1"/>
</dbReference>
<dbReference type="InterPro" id="IPR050277">
    <property type="entry name" value="Sodium:Solute_Symporter"/>
</dbReference>
<dbReference type="OrthoDB" id="9789704at2"/>
<dbReference type="InterPro" id="IPR038377">
    <property type="entry name" value="Na/Glc_symporter_sf"/>
</dbReference>
<keyword evidence="5 15" id="KW-0812">Transmembrane</keyword>
<keyword evidence="9" id="KW-0406">Ion transport</keyword>
<evidence type="ECO:0000256" key="13">
    <source>
        <dbReference type="RuleBase" id="RU362091"/>
    </source>
</evidence>
<feature type="transmembrane region" description="Helical" evidence="15">
    <location>
        <begin position="386"/>
        <end position="410"/>
    </location>
</feature>
<evidence type="ECO:0000256" key="1">
    <source>
        <dbReference type="ARBA" id="ARBA00004651"/>
    </source>
</evidence>
<evidence type="ECO:0000256" key="15">
    <source>
        <dbReference type="SAM" id="Phobius"/>
    </source>
</evidence>
<name>C6XDH9_METGS</name>
<comment type="subcellular location">
    <subcellularLocation>
        <location evidence="1">Cell membrane</location>
        <topology evidence="1">Multi-pass membrane protein</topology>
    </subcellularLocation>
</comment>
<feature type="transmembrane region" description="Helical" evidence="15">
    <location>
        <begin position="305"/>
        <end position="329"/>
    </location>
</feature>
<dbReference type="eggNOG" id="COG0591">
    <property type="taxonomic scope" value="Bacteria"/>
</dbReference>
<keyword evidence="17" id="KW-1185">Reference proteome</keyword>
<dbReference type="Gene3D" id="1.20.1730.10">
    <property type="entry name" value="Sodium/glucose cotransporter"/>
    <property type="match status" value="1"/>
</dbReference>
<feature type="transmembrane region" description="Helical" evidence="15">
    <location>
        <begin position="271"/>
        <end position="293"/>
    </location>
</feature>
<feature type="compositionally biased region" description="Polar residues" evidence="14">
    <location>
        <begin position="508"/>
        <end position="517"/>
    </location>
</feature>
<keyword evidence="11" id="KW-0739">Sodium transport</keyword>
<evidence type="ECO:0000313" key="16">
    <source>
        <dbReference type="EMBL" id="ACT50604.1"/>
    </source>
</evidence>
<sequence length="517" mass="56099">MIITFGMMLVFFAGLIVILQRIRLDDSSFSNYAVGDRSFGARYQAMSFLNTWYPGAMFTAFGGMAAASGIISFYVLSYSLLTVMLMYMMAKPVWMWGKAFDLKTQPELFSLRYNSRHIRTIAAVIGIISGIPWLILGMQALGEMFRFLSLGTLTFSQAVILGVVVIAFRQIWTVRIGMRGVVISDFYQGMVAYLIGTAMLIGLIAWLIMAKGIHFSSLDAARFTLPGPGSQEGPLFLFSLVLTGALGGWCWPYIFVRLFTANGVASLKKSAALAIPLSFIFCLALLIFGMLAGMLPSASGHPDDVWFIASQEAGGLILLGLAGTVLLAASMGHIDGNIQATGAQIANDLLGNYFTLSTRQLIVISKTGMLLLTLLASWLSCMTLPALFSLAVLAYQGIIQLAVPQFLGIFWKRGNKYGAMASMSIGFAVAVTLELMYHGKLPWAYGLTSGAVALIVNVMVYVVMAYLIPQSPTEKTRISALFQMVAGHNTMQNPRDHAEKASPDPLNDSLTGGETRN</sequence>
<protein>
    <submittedName>
        <fullName evidence="16">Na+/solute symporter</fullName>
    </submittedName>
</protein>
<comment type="catalytic activity">
    <reaction evidence="12">
        <text>L-proline(in) + Na(+)(in) = L-proline(out) + Na(+)(out)</text>
        <dbReference type="Rhea" id="RHEA:28967"/>
        <dbReference type="ChEBI" id="CHEBI:29101"/>
        <dbReference type="ChEBI" id="CHEBI:60039"/>
    </reaction>
</comment>
<keyword evidence="3" id="KW-0813">Transport</keyword>
<feature type="transmembrane region" description="Helical" evidence="15">
    <location>
        <begin position="189"/>
        <end position="209"/>
    </location>
</feature>
<keyword evidence="7 15" id="KW-1133">Transmembrane helix</keyword>
<evidence type="ECO:0000313" key="17">
    <source>
        <dbReference type="Proteomes" id="UP000002743"/>
    </source>
</evidence>
<evidence type="ECO:0000256" key="4">
    <source>
        <dbReference type="ARBA" id="ARBA00022475"/>
    </source>
</evidence>
<feature type="transmembrane region" description="Helical" evidence="15">
    <location>
        <begin position="443"/>
        <end position="468"/>
    </location>
</feature>
<evidence type="ECO:0000256" key="10">
    <source>
        <dbReference type="ARBA" id="ARBA00023136"/>
    </source>
</evidence>
<proteinExistence type="inferred from homology"/>
<dbReference type="EMBL" id="CP001674">
    <property type="protein sequence ID" value="ACT50604.1"/>
    <property type="molecule type" value="Genomic_DNA"/>
</dbReference>
<feature type="transmembrane region" description="Helical" evidence="15">
    <location>
        <begin position="361"/>
        <end position="380"/>
    </location>
</feature>
<dbReference type="PANTHER" id="PTHR48086:SF3">
    <property type="entry name" value="SODIUM_PROLINE SYMPORTER"/>
    <property type="match status" value="1"/>
</dbReference>
<dbReference type="GO" id="GO:0005886">
    <property type="term" value="C:plasma membrane"/>
    <property type="evidence" value="ECO:0007669"/>
    <property type="project" value="UniProtKB-SubCell"/>
</dbReference>
<feature type="region of interest" description="Disordered" evidence="14">
    <location>
        <begin position="492"/>
        <end position="517"/>
    </location>
</feature>
<feature type="transmembrane region" description="Helical" evidence="15">
    <location>
        <begin position="417"/>
        <end position="437"/>
    </location>
</feature>
<dbReference type="GO" id="GO:0015293">
    <property type="term" value="F:symporter activity"/>
    <property type="evidence" value="ECO:0007669"/>
    <property type="project" value="UniProtKB-KW"/>
</dbReference>
<dbReference type="RefSeq" id="WP_015830070.1">
    <property type="nucleotide sequence ID" value="NC_012969.1"/>
</dbReference>
<feature type="transmembrane region" description="Helical" evidence="15">
    <location>
        <begin position="56"/>
        <end position="81"/>
    </location>
</feature>
<evidence type="ECO:0000256" key="14">
    <source>
        <dbReference type="SAM" id="MobiDB-lite"/>
    </source>
</evidence>
<reference evidence="16 17" key="2">
    <citation type="journal article" date="2011" name="J. Bacteriol.">
        <title>Genomes of three methylotrophs from a single niche uncover genetic and metabolic divergence of Methylophilaceae.</title>
        <authorList>
            <person name="Lapidus A."/>
            <person name="Clum A."/>
            <person name="Labutti K."/>
            <person name="Kaluzhnaya M.G."/>
            <person name="Lim S."/>
            <person name="Beck D.A."/>
            <person name="Glavina Del Rio T."/>
            <person name="Nolan M."/>
            <person name="Mavromatis K."/>
            <person name="Huntemann M."/>
            <person name="Lucas S."/>
            <person name="Lidstrom M.E."/>
            <person name="Ivanova N."/>
            <person name="Chistoserdova L."/>
        </authorList>
    </citation>
    <scope>NUCLEOTIDE SEQUENCE [LARGE SCALE GENOMIC DNA]</scope>
    <source>
        <strain evidence="16 17">SIP3-4</strain>
    </source>
</reference>
<feature type="transmembrane region" description="Helical" evidence="15">
    <location>
        <begin position="147"/>
        <end position="168"/>
    </location>
</feature>
<keyword evidence="8" id="KW-0915">Sodium</keyword>
<evidence type="ECO:0000256" key="3">
    <source>
        <dbReference type="ARBA" id="ARBA00022448"/>
    </source>
</evidence>
<evidence type="ECO:0000256" key="9">
    <source>
        <dbReference type="ARBA" id="ARBA00023065"/>
    </source>
</evidence>
<dbReference type="AlphaFoldDB" id="C6XDH9"/>
<dbReference type="Proteomes" id="UP000002743">
    <property type="component" value="Chromosome"/>
</dbReference>
<keyword evidence="10 15" id="KW-0472">Membrane</keyword>
<evidence type="ECO:0000256" key="8">
    <source>
        <dbReference type="ARBA" id="ARBA00023053"/>
    </source>
</evidence>
<feature type="transmembrane region" description="Helical" evidence="15">
    <location>
        <begin position="121"/>
        <end position="141"/>
    </location>
</feature>
<dbReference type="InterPro" id="IPR001734">
    <property type="entry name" value="Na/solute_symporter"/>
</dbReference>
<evidence type="ECO:0000256" key="5">
    <source>
        <dbReference type="ARBA" id="ARBA00022692"/>
    </source>
</evidence>
<keyword evidence="4" id="KW-1003">Cell membrane</keyword>
<dbReference type="HOGENOM" id="CLU_018808_13_0_4"/>
<evidence type="ECO:0000256" key="12">
    <source>
        <dbReference type="ARBA" id="ARBA00033708"/>
    </source>
</evidence>
<evidence type="ECO:0000256" key="11">
    <source>
        <dbReference type="ARBA" id="ARBA00023201"/>
    </source>
</evidence>
<dbReference type="CDD" id="cd10322">
    <property type="entry name" value="SLC5sbd"/>
    <property type="match status" value="1"/>
</dbReference>
<dbReference type="GO" id="GO:0006814">
    <property type="term" value="P:sodium ion transport"/>
    <property type="evidence" value="ECO:0007669"/>
    <property type="project" value="UniProtKB-KW"/>
</dbReference>
<dbReference type="STRING" id="582744.Msip34_1358"/>
<gene>
    <name evidence="16" type="ordered locus">Msip34_1358</name>
</gene>
<evidence type="ECO:0000256" key="7">
    <source>
        <dbReference type="ARBA" id="ARBA00022989"/>
    </source>
</evidence>
<feature type="transmembrane region" description="Helical" evidence="15">
    <location>
        <begin position="235"/>
        <end position="259"/>
    </location>
</feature>
<evidence type="ECO:0000256" key="6">
    <source>
        <dbReference type="ARBA" id="ARBA00022847"/>
    </source>
</evidence>
<dbReference type="PANTHER" id="PTHR48086">
    <property type="entry name" value="SODIUM/PROLINE SYMPORTER-RELATED"/>
    <property type="match status" value="1"/>
</dbReference>
<dbReference type="Pfam" id="PF00474">
    <property type="entry name" value="SSF"/>
    <property type="match status" value="1"/>
</dbReference>
<dbReference type="KEGG" id="mei:Msip34_1358"/>
<evidence type="ECO:0000256" key="2">
    <source>
        <dbReference type="ARBA" id="ARBA00006434"/>
    </source>
</evidence>
<comment type="similarity">
    <text evidence="2 13">Belongs to the sodium:solute symporter (SSF) (TC 2.A.21) family.</text>
</comment>